<protein>
    <submittedName>
        <fullName evidence="1">Uncharacterized protein</fullName>
    </submittedName>
</protein>
<reference evidence="2" key="1">
    <citation type="submission" date="2016-10" db="EMBL/GenBank/DDBJ databases">
        <authorList>
            <person name="Varghese N."/>
            <person name="Submissions S."/>
        </authorList>
    </citation>
    <scope>NUCLEOTIDE SEQUENCE [LARGE SCALE GENOMIC DNA]</scope>
    <source>
        <strain evidence="2">CGMCC 1.8895</strain>
    </source>
</reference>
<dbReference type="Proteomes" id="UP000199008">
    <property type="component" value="Unassembled WGS sequence"/>
</dbReference>
<evidence type="ECO:0000313" key="2">
    <source>
        <dbReference type="Proteomes" id="UP000199008"/>
    </source>
</evidence>
<gene>
    <name evidence="1" type="ORF">SAMN05216216_1392</name>
</gene>
<dbReference type="EMBL" id="FNFY01000039">
    <property type="protein sequence ID" value="SDL29551.1"/>
    <property type="molecule type" value="Genomic_DNA"/>
</dbReference>
<name>A0A1G9IWS0_9BACL</name>
<dbReference type="AlphaFoldDB" id="A0A1G9IWS0"/>
<organism evidence="1 2">
    <name type="scientific">Lacicoccus qingdaonensis</name>
    <dbReference type="NCBI Taxonomy" id="576118"/>
    <lineage>
        <taxon>Bacteria</taxon>
        <taxon>Bacillati</taxon>
        <taxon>Bacillota</taxon>
        <taxon>Bacilli</taxon>
        <taxon>Bacillales</taxon>
        <taxon>Salinicoccaceae</taxon>
        <taxon>Lacicoccus</taxon>
    </lineage>
</organism>
<evidence type="ECO:0000313" key="1">
    <source>
        <dbReference type="EMBL" id="SDL29551.1"/>
    </source>
</evidence>
<proteinExistence type="predicted"/>
<keyword evidence="2" id="KW-1185">Reference proteome</keyword>
<accession>A0A1G9IWS0</accession>
<sequence length="92" mass="11074">MCYNCKEVLNMKNLKDIRNNQLSDKDITVIKRYKKHFAQNRFSHGHKKDLVVTSLRVQKRKKNEPVVNTEFEQIFNNVTKKYDDVFKKLVDE</sequence>